<evidence type="ECO:0000313" key="3">
    <source>
        <dbReference type="Proteomes" id="UP000095282"/>
    </source>
</evidence>
<feature type="region of interest" description="Disordered" evidence="2">
    <location>
        <begin position="357"/>
        <end position="382"/>
    </location>
</feature>
<accession>A0A1I7UQP0</accession>
<dbReference type="WBParaSite" id="Csp11.Scaffold630.g18381.t1">
    <property type="protein sequence ID" value="Csp11.Scaffold630.g18381.t1"/>
    <property type="gene ID" value="Csp11.Scaffold630.g18381"/>
</dbReference>
<name>A0A1I7UQP0_9PELO</name>
<dbReference type="Proteomes" id="UP000095282">
    <property type="component" value="Unplaced"/>
</dbReference>
<keyword evidence="1" id="KW-0175">Coiled coil</keyword>
<feature type="compositionally biased region" description="Polar residues" evidence="2">
    <location>
        <begin position="132"/>
        <end position="141"/>
    </location>
</feature>
<dbReference type="STRING" id="1561998.A0A1I7UQP0"/>
<feature type="region of interest" description="Disordered" evidence="2">
    <location>
        <begin position="128"/>
        <end position="155"/>
    </location>
</feature>
<dbReference type="eggNOG" id="ENOG502T1A8">
    <property type="taxonomic scope" value="Eukaryota"/>
</dbReference>
<feature type="coiled-coil region" evidence="1">
    <location>
        <begin position="287"/>
        <end position="314"/>
    </location>
</feature>
<evidence type="ECO:0000256" key="2">
    <source>
        <dbReference type="SAM" id="MobiDB-lite"/>
    </source>
</evidence>
<organism evidence="3 4">
    <name type="scientific">Caenorhabditis tropicalis</name>
    <dbReference type="NCBI Taxonomy" id="1561998"/>
    <lineage>
        <taxon>Eukaryota</taxon>
        <taxon>Metazoa</taxon>
        <taxon>Ecdysozoa</taxon>
        <taxon>Nematoda</taxon>
        <taxon>Chromadorea</taxon>
        <taxon>Rhabditida</taxon>
        <taxon>Rhabditina</taxon>
        <taxon>Rhabditomorpha</taxon>
        <taxon>Rhabditoidea</taxon>
        <taxon>Rhabditidae</taxon>
        <taxon>Peloderinae</taxon>
        <taxon>Caenorhabditis</taxon>
    </lineage>
</organism>
<protein>
    <submittedName>
        <fullName evidence="4">DBF4-type domain-containing protein</fullName>
    </submittedName>
</protein>
<proteinExistence type="predicted"/>
<evidence type="ECO:0000313" key="4">
    <source>
        <dbReference type="WBParaSite" id="Csp11.Scaffold630.g18381.t1"/>
    </source>
</evidence>
<feature type="region of interest" description="Disordered" evidence="2">
    <location>
        <begin position="1"/>
        <end position="21"/>
    </location>
</feature>
<sequence>MASDMRHLSTARGRPSEIPSGSHSKCLLGKYFLLEIENRQTLKTISDRIQTAGGHIMASFEDQNPACVVSDHPLAIKIERSKQGDAILTNEKMLKVMPALLRQAINRKIKVRTPQTFLNQMSSYVNRKEKATSATTSNSTIRGKPSLGRESSAKLERNTYKCVPRTSRVNSDQSTSREADEKSFIRIDVPGRRPDIRVVSKSTFGKIYCGSDAGFSVFKQADSSLVDKRRQDYELFCKGKLEQHKKAFKLDEKDNYCQFCMKTIVGERKDHDRTDEHRNKVRTQGLMPNLERIIMNARLRLRSQENRLKRSRQVSIDNELIAHKSKRARVEFEYGENEMKANWMMLKENTVEKTKEKVSVLSPRHRQERIQPVLGQEDYDFP</sequence>
<dbReference type="AlphaFoldDB" id="A0A1I7UQP0"/>
<keyword evidence="3" id="KW-1185">Reference proteome</keyword>
<evidence type="ECO:0000256" key="1">
    <source>
        <dbReference type="SAM" id="Coils"/>
    </source>
</evidence>
<reference evidence="4" key="1">
    <citation type="submission" date="2016-11" db="UniProtKB">
        <authorList>
            <consortium name="WormBaseParasite"/>
        </authorList>
    </citation>
    <scope>IDENTIFICATION</scope>
</reference>